<keyword evidence="3" id="KW-0418">Kinase</keyword>
<dbReference type="EMBL" id="KK852699">
    <property type="protein sequence ID" value="KDR18227.1"/>
    <property type="molecule type" value="Genomic_DNA"/>
</dbReference>
<reference evidence="3 4" key="1">
    <citation type="journal article" date="2014" name="Nat. Commun.">
        <title>Molecular traces of alternative social organization in a termite genome.</title>
        <authorList>
            <person name="Terrapon N."/>
            <person name="Li C."/>
            <person name="Robertson H.M."/>
            <person name="Ji L."/>
            <person name="Meng X."/>
            <person name="Booth W."/>
            <person name="Chen Z."/>
            <person name="Childers C.P."/>
            <person name="Glastad K.M."/>
            <person name="Gokhale K."/>
            <person name="Gowin J."/>
            <person name="Gronenberg W."/>
            <person name="Hermansen R.A."/>
            <person name="Hu H."/>
            <person name="Hunt B.G."/>
            <person name="Huylmans A.K."/>
            <person name="Khalil S.M."/>
            <person name="Mitchell R.D."/>
            <person name="Munoz-Torres M.C."/>
            <person name="Mustard J.A."/>
            <person name="Pan H."/>
            <person name="Reese J.T."/>
            <person name="Scharf M.E."/>
            <person name="Sun F."/>
            <person name="Vogel H."/>
            <person name="Xiao J."/>
            <person name="Yang W."/>
            <person name="Yang Z."/>
            <person name="Yang Z."/>
            <person name="Zhou J."/>
            <person name="Zhu J."/>
            <person name="Brent C.S."/>
            <person name="Elsik C.G."/>
            <person name="Goodisman M.A."/>
            <person name="Liberles D.A."/>
            <person name="Roe R.M."/>
            <person name="Vargo E.L."/>
            <person name="Vilcinskas A."/>
            <person name="Wang J."/>
            <person name="Bornberg-Bauer E."/>
            <person name="Korb J."/>
            <person name="Zhang G."/>
            <person name="Liebig J."/>
        </authorList>
    </citation>
    <scope>NUCLEOTIDE SEQUENCE [LARGE SCALE GENOMIC DNA]</scope>
    <source>
        <tissue evidence="3">Whole organism</tissue>
    </source>
</reference>
<name>A0A067R514_ZOONE</name>
<evidence type="ECO:0000256" key="1">
    <source>
        <dbReference type="SAM" id="MobiDB-lite"/>
    </source>
</evidence>
<feature type="region of interest" description="Disordered" evidence="1">
    <location>
        <begin position="52"/>
        <end position="88"/>
    </location>
</feature>
<evidence type="ECO:0000313" key="3">
    <source>
        <dbReference type="EMBL" id="KDR18227.1"/>
    </source>
</evidence>
<proteinExistence type="predicted"/>
<dbReference type="GO" id="GO:0016301">
    <property type="term" value="F:kinase activity"/>
    <property type="evidence" value="ECO:0007669"/>
    <property type="project" value="UniProtKB-KW"/>
</dbReference>
<dbReference type="AlphaFoldDB" id="A0A067R514"/>
<feature type="domain" description="RET cysteine rich" evidence="2">
    <location>
        <begin position="480"/>
        <end position="603"/>
    </location>
</feature>
<organism evidence="3 4">
    <name type="scientific">Zootermopsis nevadensis</name>
    <name type="common">Dampwood termite</name>
    <dbReference type="NCBI Taxonomy" id="136037"/>
    <lineage>
        <taxon>Eukaryota</taxon>
        <taxon>Metazoa</taxon>
        <taxon>Ecdysozoa</taxon>
        <taxon>Arthropoda</taxon>
        <taxon>Hexapoda</taxon>
        <taxon>Insecta</taxon>
        <taxon>Pterygota</taxon>
        <taxon>Neoptera</taxon>
        <taxon>Polyneoptera</taxon>
        <taxon>Dictyoptera</taxon>
        <taxon>Blattodea</taxon>
        <taxon>Blattoidea</taxon>
        <taxon>Termitoidae</taxon>
        <taxon>Termopsidae</taxon>
        <taxon>Zootermopsis</taxon>
    </lineage>
</organism>
<protein>
    <submittedName>
        <fullName evidence="3">Proto-oncogene tyrosine-protein kinase receptor ret</fullName>
    </submittedName>
</protein>
<sequence length="704" mass="77984">MTLSNSANCFQPYTLRSPKTAVSANKYTVYYFIDLAGTALSVISYTCRSQADGNQERGTECDETPRSMYPGNMYQYQPKASPPASASSNYPGIELDAQNLLLTDRDTAEVNNYHITLLNDKHGLFSSECNKWSVGGMEPHTVIHCSSHDDEYEDGCPLDYYSVAFHMYLHPPGDGSREQNGVTQKTDIFNIRTVKTLFPLRRLGLYGVKPDGKITINVVWVGILTGQMWSEGTEVNHENFNRETLSLGRGLKQVQSNIATPVFRQEVRANRTTPLPWSSYHMVLRINDTSLRPGHGTSHLSTPDAVITETIKPTKQLPEAPLYYNAKPSFGRNDVDLYLNITSNESQIASLSQKASWTRDTAMQYPRHVSIFRGASPYARLAQPDAMHDLVLSRPAPSYSIETPTEAFNVTKFGGIVYVSNANALLEAPSTLNLTITVTFPDNMSDKVLMKVDITSEGETGACNDTTFWQNKTDDDWILCSEKDKSKTCEDLCGIGTGRGIAVTEGERPQEGSRGCVWRTGVTNLHHDHLNKDYATCTADNNTCPDFLCDPLEELHYHICPQDCTDMVTGAALSNNGANDNRGIASAGTKSVCTCDPHNKCACAPLVSGGKNKRRRLNPPTTLPAYSNTTTDTLFAPPTRDPYVSTEKDALPKYRKKNTTRESILRQFSDASTQTHDTVAFERNRKDKPQAPISNYVITACHLP</sequence>
<keyword evidence="3" id="KW-0675">Receptor</keyword>
<feature type="compositionally biased region" description="Basic and acidic residues" evidence="1">
    <location>
        <begin position="54"/>
        <end position="65"/>
    </location>
</feature>
<dbReference type="eggNOG" id="KOG0200">
    <property type="taxonomic scope" value="Eukaryota"/>
</dbReference>
<keyword evidence="4" id="KW-1185">Reference proteome</keyword>
<gene>
    <name evidence="3" type="ORF">L798_06978</name>
</gene>
<evidence type="ECO:0000259" key="2">
    <source>
        <dbReference type="Pfam" id="PF22540"/>
    </source>
</evidence>
<evidence type="ECO:0000313" key="4">
    <source>
        <dbReference type="Proteomes" id="UP000027135"/>
    </source>
</evidence>
<dbReference type="Pfam" id="PF22540">
    <property type="entry name" value="RET_CRD"/>
    <property type="match status" value="1"/>
</dbReference>
<dbReference type="STRING" id="136037.A0A067R514"/>
<dbReference type="InterPro" id="IPR055162">
    <property type="entry name" value="RET_CRD"/>
</dbReference>
<keyword evidence="3" id="KW-0808">Transferase</keyword>
<accession>A0A067R514</accession>
<dbReference type="InParanoid" id="A0A067R514"/>
<feature type="compositionally biased region" description="Polar residues" evidence="1">
    <location>
        <begin position="624"/>
        <end position="633"/>
    </location>
</feature>
<dbReference type="Proteomes" id="UP000027135">
    <property type="component" value="Unassembled WGS sequence"/>
</dbReference>
<feature type="region of interest" description="Disordered" evidence="1">
    <location>
        <begin position="612"/>
        <end position="645"/>
    </location>
</feature>
<feature type="compositionally biased region" description="Low complexity" evidence="1">
    <location>
        <begin position="78"/>
        <end position="88"/>
    </location>
</feature>